<evidence type="ECO:0000256" key="8">
    <source>
        <dbReference type="ARBA" id="ARBA00022917"/>
    </source>
</evidence>
<dbReference type="Gene3D" id="3.50.40.10">
    <property type="entry name" value="Phenylalanyl-trna Synthetase, Chain B, domain 3"/>
    <property type="match status" value="1"/>
</dbReference>
<dbReference type="Pfam" id="PF03483">
    <property type="entry name" value="B3_4"/>
    <property type="match status" value="1"/>
</dbReference>
<reference evidence="13 14" key="1">
    <citation type="journal article" date="2016" name="Nat. Commun.">
        <title>Thousands of microbial genomes shed light on interconnected biogeochemical processes in an aquifer system.</title>
        <authorList>
            <person name="Anantharaman K."/>
            <person name="Brown C.T."/>
            <person name="Hug L.A."/>
            <person name="Sharon I."/>
            <person name="Castelle C.J."/>
            <person name="Probst A.J."/>
            <person name="Thomas B.C."/>
            <person name="Singh A."/>
            <person name="Wilkins M.J."/>
            <person name="Karaoz U."/>
            <person name="Brodie E.L."/>
            <person name="Williams K.H."/>
            <person name="Hubbard S.S."/>
            <person name="Banfield J.F."/>
        </authorList>
    </citation>
    <scope>NUCLEOTIDE SEQUENCE [LARGE SCALE GENOMIC DNA]</scope>
</reference>
<dbReference type="PANTHER" id="PTHR10947">
    <property type="entry name" value="PHENYLALANYL-TRNA SYNTHETASE BETA CHAIN AND LEUCINE-RICH REPEAT-CONTAINING PROTEIN 47"/>
    <property type="match status" value="1"/>
</dbReference>
<dbReference type="InterPro" id="IPR009061">
    <property type="entry name" value="DNA-bd_dom_put_sf"/>
</dbReference>
<dbReference type="EC" id="6.1.1.20" evidence="11"/>
<sequence>MTIKISYNWLLDYLDTKATASDLQKYLSLCGPSIEHITRIGSDYILDTEITSNRVDMASHIGVAREAAAILPRFGLEAKFKPLELLKINIPNNPIPLKIISDKSLCRRIMAVVIDKVSVRQSEQQIKNRLESVGVRSLNNIIDITNYIMLETGQPTHVFDYDKIQTHIIQIRLAKKNETITTLDNKTHKLNSDDIVIDDGNGLIIDLPGIMGAKNSAVTKDTTKIIFFIDSIDPLSIRKTSMRLGIRTLAATINEKNPSPDLVKLAFNRGVQLFQKQNKYHLLSRPFDDYPVEQPIKKISINVDQISTKIGLSLSAQEISRILESLDFETVSSNPKILQVKVPYFRYSDIDSQDDIIEEIARIYGYFRIPSIIQRTEIVYQPKAEEKIFNEELKIKYLLKYLGCHETFNYSLVSKQLLKSMDLKADRHLRLSNTISSDIEYLRTSLIPSLVKNCKDNEGKKDDLRLFEIAKTYHYKVGQLPDEKRYLTLATNTNYYDLKGILETVFDQLKIKDIIFVKGHENSLLSANYQVSIQSKKQTIGCLGQLNEKYRVNVKLKKPIFCAEFDLEHIVQLAKPISAFIPMSSHATVKLDLTFIIPKKMGYDDYIQQIEKTSSLITNIEFISHYQNKITIRISFTNPLKNITENEAMTELTRIRGVMDLPSV</sequence>
<dbReference type="HAMAP" id="MF_00283">
    <property type="entry name" value="Phe_tRNA_synth_beta1"/>
    <property type="match status" value="1"/>
</dbReference>
<evidence type="ECO:0000256" key="6">
    <source>
        <dbReference type="ARBA" id="ARBA00022840"/>
    </source>
</evidence>
<keyword evidence="6 11" id="KW-0067">ATP-binding</keyword>
<dbReference type="PROSITE" id="PS51483">
    <property type="entry name" value="B5"/>
    <property type="match status" value="1"/>
</dbReference>
<evidence type="ECO:0000259" key="12">
    <source>
        <dbReference type="PROSITE" id="PS51483"/>
    </source>
</evidence>
<keyword evidence="4 11" id="KW-0479">Metal-binding</keyword>
<dbReference type="InterPro" id="IPR004532">
    <property type="entry name" value="Phe-tRNA-ligase_IIc_bsu_bact"/>
</dbReference>
<evidence type="ECO:0000256" key="2">
    <source>
        <dbReference type="ARBA" id="ARBA00011209"/>
    </source>
</evidence>
<evidence type="ECO:0000313" key="13">
    <source>
        <dbReference type="EMBL" id="OGK57388.1"/>
    </source>
</evidence>
<comment type="caution">
    <text evidence="13">The sequence shown here is derived from an EMBL/GenBank/DDBJ whole genome shotgun (WGS) entry which is preliminary data.</text>
</comment>
<comment type="subcellular location">
    <subcellularLocation>
        <location evidence="11">Cytoplasm</location>
    </subcellularLocation>
</comment>
<evidence type="ECO:0000256" key="11">
    <source>
        <dbReference type="HAMAP-Rule" id="MF_00283"/>
    </source>
</evidence>
<feature type="domain" description="B5" evidence="12">
    <location>
        <begin position="294"/>
        <end position="371"/>
    </location>
</feature>
<dbReference type="PANTHER" id="PTHR10947:SF0">
    <property type="entry name" value="PHENYLALANINE--TRNA LIGASE BETA SUBUNIT"/>
    <property type="match status" value="1"/>
</dbReference>
<comment type="subunit">
    <text evidence="2 11">Tetramer of two alpha and two beta subunits.</text>
</comment>
<evidence type="ECO:0000256" key="7">
    <source>
        <dbReference type="ARBA" id="ARBA00022842"/>
    </source>
</evidence>
<dbReference type="Proteomes" id="UP000176376">
    <property type="component" value="Unassembled WGS sequence"/>
</dbReference>
<dbReference type="SMART" id="SM00874">
    <property type="entry name" value="B5"/>
    <property type="match status" value="1"/>
</dbReference>
<dbReference type="SMART" id="SM00873">
    <property type="entry name" value="B3_4"/>
    <property type="match status" value="1"/>
</dbReference>
<dbReference type="InterPro" id="IPR041616">
    <property type="entry name" value="PheRS_beta_core"/>
</dbReference>
<dbReference type="InterPro" id="IPR020825">
    <property type="entry name" value="Phe-tRNA_synthase-like_B3/B4"/>
</dbReference>
<dbReference type="Pfam" id="PF17759">
    <property type="entry name" value="tRNA_synthFbeta"/>
    <property type="match status" value="1"/>
</dbReference>
<dbReference type="GO" id="GO:0009328">
    <property type="term" value="C:phenylalanine-tRNA ligase complex"/>
    <property type="evidence" value="ECO:0007669"/>
    <property type="project" value="TreeGrafter"/>
</dbReference>
<evidence type="ECO:0000256" key="1">
    <source>
        <dbReference type="ARBA" id="ARBA00008653"/>
    </source>
</evidence>
<dbReference type="InterPro" id="IPR005147">
    <property type="entry name" value="tRNA_synthase_B5-dom"/>
</dbReference>
<evidence type="ECO:0000256" key="9">
    <source>
        <dbReference type="ARBA" id="ARBA00023146"/>
    </source>
</evidence>
<dbReference type="EMBL" id="MGAY01000004">
    <property type="protein sequence ID" value="OGK57388.1"/>
    <property type="molecule type" value="Genomic_DNA"/>
</dbReference>
<evidence type="ECO:0000256" key="4">
    <source>
        <dbReference type="ARBA" id="ARBA00022723"/>
    </source>
</evidence>
<organism evidence="13 14">
    <name type="scientific">Candidatus Roizmanbacteria bacterium RIFCSPLOWO2_02_FULL_38_10</name>
    <dbReference type="NCBI Taxonomy" id="1802074"/>
    <lineage>
        <taxon>Bacteria</taxon>
        <taxon>Candidatus Roizmaniibacteriota</taxon>
    </lineage>
</organism>
<keyword evidence="3 11" id="KW-0436">Ligase</keyword>
<dbReference type="GO" id="GO:0003723">
    <property type="term" value="F:RNA binding"/>
    <property type="evidence" value="ECO:0007669"/>
    <property type="project" value="InterPro"/>
</dbReference>
<keyword evidence="7 11" id="KW-0460">Magnesium</keyword>
<dbReference type="GO" id="GO:0000287">
    <property type="term" value="F:magnesium ion binding"/>
    <property type="evidence" value="ECO:0007669"/>
    <property type="project" value="UniProtKB-UniRule"/>
</dbReference>
<keyword evidence="9 11" id="KW-0030">Aminoacyl-tRNA synthetase</keyword>
<feature type="binding site" evidence="11">
    <location>
        <position position="349"/>
    </location>
    <ligand>
        <name>Mg(2+)</name>
        <dbReference type="ChEBI" id="CHEBI:18420"/>
        <note>shared with alpha subunit</note>
    </ligand>
</feature>
<feature type="binding site" evidence="11">
    <location>
        <position position="355"/>
    </location>
    <ligand>
        <name>Mg(2+)</name>
        <dbReference type="ChEBI" id="CHEBI:18420"/>
        <note>shared with alpha subunit</note>
    </ligand>
</feature>
<gene>
    <name evidence="11" type="primary">pheT</name>
    <name evidence="13" type="ORF">A3J15_01520</name>
</gene>
<dbReference type="InterPro" id="IPR045060">
    <property type="entry name" value="Phe-tRNA-ligase_IIc_bsu"/>
</dbReference>
<evidence type="ECO:0000256" key="3">
    <source>
        <dbReference type="ARBA" id="ARBA00022598"/>
    </source>
</evidence>
<evidence type="ECO:0000256" key="5">
    <source>
        <dbReference type="ARBA" id="ARBA00022741"/>
    </source>
</evidence>
<dbReference type="NCBIfam" id="TIGR00472">
    <property type="entry name" value="pheT_bact"/>
    <property type="match status" value="1"/>
</dbReference>
<dbReference type="GO" id="GO:0005524">
    <property type="term" value="F:ATP binding"/>
    <property type="evidence" value="ECO:0007669"/>
    <property type="project" value="UniProtKB-UniRule"/>
</dbReference>
<dbReference type="Gene3D" id="3.30.56.10">
    <property type="match status" value="2"/>
</dbReference>
<keyword evidence="11" id="KW-0963">Cytoplasm</keyword>
<feature type="binding site" evidence="11">
    <location>
        <position position="359"/>
    </location>
    <ligand>
        <name>Mg(2+)</name>
        <dbReference type="ChEBI" id="CHEBI:18420"/>
        <note>shared with alpha subunit</note>
    </ligand>
</feature>
<dbReference type="GO" id="GO:0006432">
    <property type="term" value="P:phenylalanyl-tRNA aminoacylation"/>
    <property type="evidence" value="ECO:0007669"/>
    <property type="project" value="UniProtKB-UniRule"/>
</dbReference>
<feature type="binding site" evidence="11">
    <location>
        <position position="358"/>
    </location>
    <ligand>
        <name>Mg(2+)</name>
        <dbReference type="ChEBI" id="CHEBI:18420"/>
        <note>shared with alpha subunit</note>
    </ligand>
</feature>
<accession>A0A1F7JP46</accession>
<comment type="cofactor">
    <cofactor evidence="11">
        <name>Mg(2+)</name>
        <dbReference type="ChEBI" id="CHEBI:18420"/>
    </cofactor>
    <text evidence="11">Binds 2 magnesium ions per tetramer.</text>
</comment>
<comment type="catalytic activity">
    <reaction evidence="10 11">
        <text>tRNA(Phe) + L-phenylalanine + ATP = L-phenylalanyl-tRNA(Phe) + AMP + diphosphate + H(+)</text>
        <dbReference type="Rhea" id="RHEA:19413"/>
        <dbReference type="Rhea" id="RHEA-COMP:9668"/>
        <dbReference type="Rhea" id="RHEA-COMP:9699"/>
        <dbReference type="ChEBI" id="CHEBI:15378"/>
        <dbReference type="ChEBI" id="CHEBI:30616"/>
        <dbReference type="ChEBI" id="CHEBI:33019"/>
        <dbReference type="ChEBI" id="CHEBI:58095"/>
        <dbReference type="ChEBI" id="CHEBI:78442"/>
        <dbReference type="ChEBI" id="CHEBI:78531"/>
        <dbReference type="ChEBI" id="CHEBI:456215"/>
        <dbReference type="EC" id="6.1.1.20"/>
    </reaction>
</comment>
<dbReference type="SUPFAM" id="SSF56037">
    <property type="entry name" value="PheT/TilS domain"/>
    <property type="match status" value="1"/>
</dbReference>
<evidence type="ECO:0000256" key="10">
    <source>
        <dbReference type="ARBA" id="ARBA00049255"/>
    </source>
</evidence>
<dbReference type="InterPro" id="IPR045864">
    <property type="entry name" value="aa-tRNA-synth_II/BPL/LPL"/>
</dbReference>
<dbReference type="STRING" id="1802074.A3J15_01520"/>
<dbReference type="GO" id="GO:0004826">
    <property type="term" value="F:phenylalanine-tRNA ligase activity"/>
    <property type="evidence" value="ECO:0007669"/>
    <property type="project" value="UniProtKB-UniRule"/>
</dbReference>
<dbReference type="InterPro" id="IPR005146">
    <property type="entry name" value="B3/B4_tRNA-bd"/>
</dbReference>
<keyword evidence="8 11" id="KW-0648">Protein biosynthesis</keyword>
<evidence type="ECO:0000313" key="14">
    <source>
        <dbReference type="Proteomes" id="UP000176376"/>
    </source>
</evidence>
<dbReference type="Gene3D" id="3.30.930.10">
    <property type="entry name" value="Bira Bifunctional Protein, Domain 2"/>
    <property type="match status" value="1"/>
</dbReference>
<comment type="similarity">
    <text evidence="1 11">Belongs to the phenylalanyl-tRNA synthetase beta subunit family. Type 1 subfamily.</text>
</comment>
<dbReference type="SUPFAM" id="SSF55681">
    <property type="entry name" value="Class II aaRS and biotin synthetases"/>
    <property type="match status" value="1"/>
</dbReference>
<keyword evidence="5 11" id="KW-0547">Nucleotide-binding</keyword>
<protein>
    <recommendedName>
        <fullName evidence="11">Phenylalanine--tRNA ligase beta subunit</fullName>
        <ecNumber evidence="11">6.1.1.20</ecNumber>
    </recommendedName>
    <alternativeName>
        <fullName evidence="11">Phenylalanyl-tRNA synthetase beta subunit</fullName>
        <shortName evidence="11">PheRS</shortName>
    </alternativeName>
</protein>
<dbReference type="AlphaFoldDB" id="A0A1F7JP46"/>
<dbReference type="SUPFAM" id="SSF46955">
    <property type="entry name" value="Putative DNA-binding domain"/>
    <property type="match status" value="2"/>
</dbReference>
<name>A0A1F7JP46_9BACT</name>
<proteinExistence type="inferred from homology"/>
<dbReference type="Pfam" id="PF03484">
    <property type="entry name" value="B5"/>
    <property type="match status" value="1"/>
</dbReference>